<reference evidence="3" key="1">
    <citation type="journal article" date="2006" name="PLoS Biol.">
        <title>Macronuclear genome sequence of the ciliate Tetrahymena thermophila, a model eukaryote.</title>
        <authorList>
            <person name="Eisen J.A."/>
            <person name="Coyne R.S."/>
            <person name="Wu M."/>
            <person name="Wu D."/>
            <person name="Thiagarajan M."/>
            <person name="Wortman J.R."/>
            <person name="Badger J.H."/>
            <person name="Ren Q."/>
            <person name="Amedeo P."/>
            <person name="Jones K.M."/>
            <person name="Tallon L.J."/>
            <person name="Delcher A.L."/>
            <person name="Salzberg S.L."/>
            <person name="Silva J.C."/>
            <person name="Haas B.J."/>
            <person name="Majoros W.H."/>
            <person name="Farzad M."/>
            <person name="Carlton J.M."/>
            <person name="Smith R.K. Jr."/>
            <person name="Garg J."/>
            <person name="Pearlman R.E."/>
            <person name="Karrer K.M."/>
            <person name="Sun L."/>
            <person name="Manning G."/>
            <person name="Elde N.C."/>
            <person name="Turkewitz A.P."/>
            <person name="Asai D.J."/>
            <person name="Wilkes D.E."/>
            <person name="Wang Y."/>
            <person name="Cai H."/>
            <person name="Collins K."/>
            <person name="Stewart B.A."/>
            <person name="Lee S.R."/>
            <person name="Wilamowska K."/>
            <person name="Weinberg Z."/>
            <person name="Ruzzo W.L."/>
            <person name="Wloga D."/>
            <person name="Gaertig J."/>
            <person name="Frankel J."/>
            <person name="Tsao C.-C."/>
            <person name="Gorovsky M.A."/>
            <person name="Keeling P.J."/>
            <person name="Waller R.F."/>
            <person name="Patron N.J."/>
            <person name="Cherry J.M."/>
            <person name="Stover N.A."/>
            <person name="Krieger C.J."/>
            <person name="del Toro C."/>
            <person name="Ryder H.F."/>
            <person name="Williamson S.C."/>
            <person name="Barbeau R.A."/>
            <person name="Hamilton E.P."/>
            <person name="Orias E."/>
        </authorList>
    </citation>
    <scope>NUCLEOTIDE SEQUENCE [LARGE SCALE GENOMIC DNA]</scope>
    <source>
        <strain evidence="3">SB210</strain>
    </source>
</reference>
<dbReference type="HOGENOM" id="CLU_481940_0_0_1"/>
<sequence>MNRQQDSKGKKTSYRQQQDYGQYEYSKQYKDDNKPKQDYEIYEKEDYSEYIQKNEQDKYYYEADEYEQQNQHENPQDQQEAEHFEEVPNIKKILAKKVQNDQKNKLIQSKSEQENNQNGEEGYDDEDQNDENYQQEEQEEEDDDEYQEDNDDQNKTNNQQKQQKQGNLTKATKKVFKKYEDQGGLSDEQEDEEQYYEEDEEEQNLNTNQYLKQQQNTGGILKNSKQNQNRIKTTSNKNIQDVDDDDGEEDDPEKETDYPEQSNQTQQSSKSGNSNNYLRSTKSFQTKQEIKQEEKTLSQMSEPFDNIYNTKKYPLGIVDDPALEEQRKNLWKTFGRECAAGRELFSLYKCHMPPKISYPKPKQKTAEELLPKPKEIKPCPQKTQISYPPLSYKEPKQKYFKVDFIPKRKPESEIRKELEEIARNPYIPANTGKNRKELIEKLQQKFKHLRGGLPKGAELPLIDENKLVCDEEAIKNQAKKRIGMKNKIFTGEYEDRNDQKTVISDDPVQECNILFDQIMQEIEERQEYLDSIKDLKEPKLKTKIKKEIIERVAELQKVTELKQKYM</sequence>
<evidence type="ECO:0000313" key="2">
    <source>
        <dbReference type="EMBL" id="EAR95587.1"/>
    </source>
</evidence>
<feature type="compositionally biased region" description="Acidic residues" evidence="1">
    <location>
        <begin position="187"/>
        <end position="203"/>
    </location>
</feature>
<dbReference type="OrthoDB" id="189770at2759"/>
<name>Q23FM3_TETTS</name>
<feature type="compositionally biased region" description="Acidic residues" evidence="1">
    <location>
        <begin position="121"/>
        <end position="151"/>
    </location>
</feature>
<feature type="compositionally biased region" description="Basic and acidic residues" evidence="1">
    <location>
        <begin position="27"/>
        <end position="61"/>
    </location>
</feature>
<dbReference type="InParanoid" id="Q23FM3"/>
<dbReference type="GeneID" id="7824608"/>
<organism evidence="2 3">
    <name type="scientific">Tetrahymena thermophila (strain SB210)</name>
    <dbReference type="NCBI Taxonomy" id="312017"/>
    <lineage>
        <taxon>Eukaryota</taxon>
        <taxon>Sar</taxon>
        <taxon>Alveolata</taxon>
        <taxon>Ciliophora</taxon>
        <taxon>Intramacronucleata</taxon>
        <taxon>Oligohymenophorea</taxon>
        <taxon>Hymenostomatida</taxon>
        <taxon>Tetrahymenina</taxon>
        <taxon>Tetrahymenidae</taxon>
        <taxon>Tetrahymena</taxon>
    </lineage>
</organism>
<evidence type="ECO:0000313" key="3">
    <source>
        <dbReference type="Proteomes" id="UP000009168"/>
    </source>
</evidence>
<gene>
    <name evidence="2" type="ORF">TTHERM_00079920</name>
</gene>
<dbReference type="RefSeq" id="XP_001015832.1">
    <property type="nucleotide sequence ID" value="XM_001015832.2"/>
</dbReference>
<feature type="compositionally biased region" description="Basic and acidic residues" evidence="1">
    <location>
        <begin position="80"/>
        <end position="89"/>
    </location>
</feature>
<feature type="compositionally biased region" description="Acidic residues" evidence="1">
    <location>
        <begin position="241"/>
        <end position="254"/>
    </location>
</feature>
<dbReference type="AlphaFoldDB" id="Q23FM3"/>
<dbReference type="EMBL" id="GG662704">
    <property type="protein sequence ID" value="EAR95587.1"/>
    <property type="molecule type" value="Genomic_DNA"/>
</dbReference>
<dbReference type="KEGG" id="tet:TTHERM_00079920"/>
<dbReference type="STRING" id="312017.Q23FM3"/>
<feature type="compositionally biased region" description="Low complexity" evidence="1">
    <location>
        <begin position="68"/>
        <end position="78"/>
    </location>
</feature>
<feature type="compositionally biased region" description="Polar residues" evidence="1">
    <location>
        <begin position="259"/>
        <end position="287"/>
    </location>
</feature>
<dbReference type="Proteomes" id="UP000009168">
    <property type="component" value="Unassembled WGS sequence"/>
</dbReference>
<feature type="region of interest" description="Disordered" evidence="1">
    <location>
        <begin position="1"/>
        <end position="302"/>
    </location>
</feature>
<evidence type="ECO:0000256" key="1">
    <source>
        <dbReference type="SAM" id="MobiDB-lite"/>
    </source>
</evidence>
<protein>
    <submittedName>
        <fullName evidence="2">Uncharacterized protein</fullName>
    </submittedName>
</protein>
<accession>Q23FM3</accession>
<proteinExistence type="predicted"/>
<feature type="compositionally biased region" description="Polar residues" evidence="1">
    <location>
        <begin position="204"/>
        <end position="239"/>
    </location>
</feature>
<dbReference type="OMA" id="YYEADEY"/>
<keyword evidence="3" id="KW-1185">Reference proteome</keyword>
<feature type="compositionally biased region" description="Low complexity" evidence="1">
    <location>
        <begin position="155"/>
        <end position="167"/>
    </location>
</feature>
<dbReference type="eggNOG" id="ENOG502R0H2">
    <property type="taxonomic scope" value="Eukaryota"/>
</dbReference>